<dbReference type="PANTHER" id="PTHR30006">
    <property type="entry name" value="THIAMINE-BINDING PERIPLASMIC PROTEIN-RELATED"/>
    <property type="match status" value="1"/>
</dbReference>
<keyword evidence="2" id="KW-0472">Membrane</keyword>
<accession>A0A9J7ATR6</accession>
<evidence type="ECO:0000259" key="3">
    <source>
        <dbReference type="Pfam" id="PF04116"/>
    </source>
</evidence>
<dbReference type="EMBL" id="CP102480">
    <property type="protein sequence ID" value="UUX51091.1"/>
    <property type="molecule type" value="Genomic_DNA"/>
</dbReference>
<feature type="transmembrane region" description="Helical" evidence="2">
    <location>
        <begin position="177"/>
        <end position="196"/>
    </location>
</feature>
<name>A0A9J7ATR6_9PROT</name>
<dbReference type="AlphaFoldDB" id="A0A9J7ATR6"/>
<evidence type="ECO:0000256" key="1">
    <source>
        <dbReference type="ARBA" id="ARBA00022729"/>
    </source>
</evidence>
<organism evidence="4 5">
    <name type="scientific">Nisaea acidiphila</name>
    <dbReference type="NCBI Taxonomy" id="1862145"/>
    <lineage>
        <taxon>Bacteria</taxon>
        <taxon>Pseudomonadati</taxon>
        <taxon>Pseudomonadota</taxon>
        <taxon>Alphaproteobacteria</taxon>
        <taxon>Rhodospirillales</taxon>
        <taxon>Thalassobaculaceae</taxon>
        <taxon>Nisaea</taxon>
    </lineage>
</organism>
<dbReference type="SUPFAM" id="SSF53850">
    <property type="entry name" value="Periplasmic binding protein-like II"/>
    <property type="match status" value="1"/>
</dbReference>
<dbReference type="GO" id="GO:0016491">
    <property type="term" value="F:oxidoreductase activity"/>
    <property type="evidence" value="ECO:0007669"/>
    <property type="project" value="InterPro"/>
</dbReference>
<evidence type="ECO:0000256" key="2">
    <source>
        <dbReference type="SAM" id="Phobius"/>
    </source>
</evidence>
<feature type="domain" description="Fatty acid hydroxylase" evidence="3">
    <location>
        <begin position="125"/>
        <end position="272"/>
    </location>
</feature>
<proteinExistence type="predicted"/>
<evidence type="ECO:0000313" key="4">
    <source>
        <dbReference type="EMBL" id="UUX51091.1"/>
    </source>
</evidence>
<keyword evidence="5" id="KW-1185">Reference proteome</keyword>
<dbReference type="Pfam" id="PF04116">
    <property type="entry name" value="FA_hydroxylase"/>
    <property type="match status" value="1"/>
</dbReference>
<keyword evidence="2" id="KW-0812">Transmembrane</keyword>
<feature type="transmembrane region" description="Helical" evidence="2">
    <location>
        <begin position="110"/>
        <end position="130"/>
    </location>
</feature>
<reference evidence="4" key="1">
    <citation type="submission" date="2022-08" db="EMBL/GenBank/DDBJ databases">
        <title>Nisaea acidiphila sp. nov., isolated from a marine algal debris and emended description of the genus Nisaea Urios et al. 2008.</title>
        <authorList>
            <person name="Kwon K."/>
        </authorList>
    </citation>
    <scope>NUCLEOTIDE SEQUENCE</scope>
    <source>
        <strain evidence="4">MEBiC11861</strain>
    </source>
</reference>
<keyword evidence="1" id="KW-0732">Signal</keyword>
<feature type="transmembrane region" description="Helical" evidence="2">
    <location>
        <begin position="202"/>
        <end position="219"/>
    </location>
</feature>
<dbReference type="InterPro" id="IPR006694">
    <property type="entry name" value="Fatty_acid_hydroxylase"/>
</dbReference>
<dbReference type="GO" id="GO:0030288">
    <property type="term" value="C:outer membrane-bounded periplasmic space"/>
    <property type="evidence" value="ECO:0007669"/>
    <property type="project" value="TreeGrafter"/>
</dbReference>
<feature type="transmembrane region" description="Helical" evidence="2">
    <location>
        <begin position="335"/>
        <end position="354"/>
    </location>
</feature>
<dbReference type="RefSeq" id="WP_257770382.1">
    <property type="nucleotide sequence ID" value="NZ_CP102480.1"/>
</dbReference>
<dbReference type="PANTHER" id="PTHR30006:SF15">
    <property type="entry name" value="IRON-UTILIZATION PERIPLASMIC PROTEIN"/>
    <property type="match status" value="1"/>
</dbReference>
<feature type="transmembrane region" description="Helical" evidence="2">
    <location>
        <begin position="23"/>
        <end position="41"/>
    </location>
</feature>
<dbReference type="Proteomes" id="UP001060336">
    <property type="component" value="Chromosome"/>
</dbReference>
<dbReference type="Gene3D" id="3.40.190.10">
    <property type="entry name" value="Periplasmic binding protein-like II"/>
    <property type="match status" value="2"/>
</dbReference>
<dbReference type="GO" id="GO:0008610">
    <property type="term" value="P:lipid biosynthetic process"/>
    <property type="evidence" value="ECO:0007669"/>
    <property type="project" value="InterPro"/>
</dbReference>
<dbReference type="Pfam" id="PF13343">
    <property type="entry name" value="SBP_bac_6"/>
    <property type="match status" value="1"/>
</dbReference>
<keyword evidence="2" id="KW-1133">Transmembrane helix</keyword>
<sequence>MYELVYSYIDQVLDPFLNPEKRVFVGYLAGAILLASAFYVLTQRDRWRQAIGEAFGRHVWWSRSAKADYKVLLINQALFMGVTPRLVSKLAVATLIFEGLHLWFDGRALIWQEAPAWAIGALFTLALFLLDDATKYLVHRALHRWPLLWCFHRVHHSAETLTPLTVYRTHPVEGVIFALRGILVQGATVAAFIYFFGARAELVTILGANALLFAFNVAGSNLRHSHVWLSYGRWIERILISPAQHQIHHSVASEHYDKNFGAVLAIWDWIGGSLYLADRRKPVTFGVCAAESAAPHGLRSLYLVPVFQAARMARRSVQKGLNFMPTLLPSSLRRVLVGSLLLLAVLVASAGYAYSQQELNIYSHRQPFLIQPFIDAYSERTGTKVNIVYASRGLAHRLQVEGERSPADVVLTVDIARLHVYADKDLLASVDSEILKQNIPAHLRDPEDRWFAFSKRARVIAVAKTAADALKIARYEDLADPKWRGRICSRPGSHVYNRALIASMIHAAGPEKAEEWAQGVVDNLARRPQGNDRAQIKAIYEGVCDIAIINNYYFGKLLHSDKPEQRDWAAAVTLIFPNQNDRGTHVNISGGGVAKYSKHKEEAIRFLEFLTSPEAQELYGAINFEYPVNPSVATPAELRSWGNFEEDRMPIAAIADLAPQAQIIIDRVRW</sequence>
<evidence type="ECO:0000313" key="5">
    <source>
        <dbReference type="Proteomes" id="UP001060336"/>
    </source>
</evidence>
<gene>
    <name evidence="4" type="ORF">NUH88_05230</name>
</gene>
<protein>
    <submittedName>
        <fullName evidence="4">Extracellular solute-binding protein</fullName>
    </submittedName>
</protein>
<dbReference type="GO" id="GO:0005506">
    <property type="term" value="F:iron ion binding"/>
    <property type="evidence" value="ECO:0007669"/>
    <property type="project" value="InterPro"/>
</dbReference>
<dbReference type="KEGG" id="naci:NUH88_05230"/>
<dbReference type="CDD" id="cd13542">
    <property type="entry name" value="PBP2_FutA1_ilke"/>
    <property type="match status" value="1"/>
</dbReference>